<accession>A0A0P0WJC9</accession>
<dbReference type="Gramene" id="Os05t0207600-00">
    <property type="protein sequence ID" value="Os05t0207600-00"/>
    <property type="gene ID" value="Os05g0207600"/>
</dbReference>
<keyword evidence="2" id="KW-1185">Reference proteome</keyword>
<evidence type="ECO:0000313" key="2">
    <source>
        <dbReference type="Proteomes" id="UP000059680"/>
    </source>
</evidence>
<reference evidence="1 2" key="2">
    <citation type="journal article" date="2013" name="Plant Cell Physiol.">
        <title>Rice Annotation Project Database (RAP-DB): an integrative and interactive database for rice genomics.</title>
        <authorList>
            <person name="Sakai H."/>
            <person name="Lee S.S."/>
            <person name="Tanaka T."/>
            <person name="Numa H."/>
            <person name="Kim J."/>
            <person name="Kawahara Y."/>
            <person name="Wakimoto H."/>
            <person name="Yang C.C."/>
            <person name="Iwamoto M."/>
            <person name="Abe T."/>
            <person name="Yamada Y."/>
            <person name="Muto A."/>
            <person name="Inokuchi H."/>
            <person name="Ikemura T."/>
            <person name="Matsumoto T."/>
            <person name="Sasaki T."/>
            <person name="Itoh T."/>
        </authorList>
    </citation>
    <scope>NUCLEOTIDE SEQUENCE [LARGE SCALE GENOMIC DNA]</scope>
    <source>
        <strain evidence="2">cv. Nipponbare</strain>
    </source>
</reference>
<dbReference type="PaxDb" id="39947-A0A0P0WJC9"/>
<gene>
    <name evidence="1" type="ordered locus">Os05g0207600</name>
    <name evidence="1" type="ORF">OSNPB_050207600</name>
</gene>
<protein>
    <submittedName>
        <fullName evidence="1">Os05g0207600 protein</fullName>
    </submittedName>
</protein>
<proteinExistence type="predicted"/>
<dbReference type="Proteomes" id="UP000059680">
    <property type="component" value="Chromosome 5"/>
</dbReference>
<name>A0A0P0WJC9_ORYSJ</name>
<dbReference type="AlphaFoldDB" id="A0A0P0WJC9"/>
<sequence>MLQGDDIGVVHGAHKLKLTVLVPSVLQYLLNGNSLSCLQAFSLKDDTERTSAHNALRHARVSPSWARRSCPRWWWR</sequence>
<reference evidence="2" key="1">
    <citation type="journal article" date="2005" name="Nature">
        <title>The map-based sequence of the rice genome.</title>
        <authorList>
            <consortium name="International rice genome sequencing project (IRGSP)"/>
            <person name="Matsumoto T."/>
            <person name="Wu J."/>
            <person name="Kanamori H."/>
            <person name="Katayose Y."/>
            <person name="Fujisawa M."/>
            <person name="Namiki N."/>
            <person name="Mizuno H."/>
            <person name="Yamamoto K."/>
            <person name="Antonio B.A."/>
            <person name="Baba T."/>
            <person name="Sakata K."/>
            <person name="Nagamura Y."/>
            <person name="Aoki H."/>
            <person name="Arikawa K."/>
            <person name="Arita K."/>
            <person name="Bito T."/>
            <person name="Chiden Y."/>
            <person name="Fujitsuka N."/>
            <person name="Fukunaka R."/>
            <person name="Hamada M."/>
            <person name="Harada C."/>
            <person name="Hayashi A."/>
            <person name="Hijishita S."/>
            <person name="Honda M."/>
            <person name="Hosokawa S."/>
            <person name="Ichikawa Y."/>
            <person name="Idonuma A."/>
            <person name="Iijima M."/>
            <person name="Ikeda M."/>
            <person name="Ikeno M."/>
            <person name="Ito K."/>
            <person name="Ito S."/>
            <person name="Ito T."/>
            <person name="Ito Y."/>
            <person name="Ito Y."/>
            <person name="Iwabuchi A."/>
            <person name="Kamiya K."/>
            <person name="Karasawa W."/>
            <person name="Kurita K."/>
            <person name="Katagiri S."/>
            <person name="Kikuta A."/>
            <person name="Kobayashi H."/>
            <person name="Kobayashi N."/>
            <person name="Machita K."/>
            <person name="Maehara T."/>
            <person name="Masukawa M."/>
            <person name="Mizubayashi T."/>
            <person name="Mukai Y."/>
            <person name="Nagasaki H."/>
            <person name="Nagata Y."/>
            <person name="Naito S."/>
            <person name="Nakashima M."/>
            <person name="Nakama Y."/>
            <person name="Nakamichi Y."/>
            <person name="Nakamura M."/>
            <person name="Meguro A."/>
            <person name="Negishi M."/>
            <person name="Ohta I."/>
            <person name="Ohta T."/>
            <person name="Okamoto M."/>
            <person name="Ono N."/>
            <person name="Saji S."/>
            <person name="Sakaguchi M."/>
            <person name="Sakai K."/>
            <person name="Shibata M."/>
            <person name="Shimokawa T."/>
            <person name="Song J."/>
            <person name="Takazaki Y."/>
            <person name="Terasawa K."/>
            <person name="Tsugane M."/>
            <person name="Tsuji K."/>
            <person name="Ueda S."/>
            <person name="Waki K."/>
            <person name="Yamagata H."/>
            <person name="Yamamoto M."/>
            <person name="Yamamoto S."/>
            <person name="Yamane H."/>
            <person name="Yoshiki S."/>
            <person name="Yoshihara R."/>
            <person name="Yukawa K."/>
            <person name="Zhong H."/>
            <person name="Yano M."/>
            <person name="Yuan Q."/>
            <person name="Ouyang S."/>
            <person name="Liu J."/>
            <person name="Jones K.M."/>
            <person name="Gansberger K."/>
            <person name="Moffat K."/>
            <person name="Hill J."/>
            <person name="Bera J."/>
            <person name="Fadrosh D."/>
            <person name="Jin S."/>
            <person name="Johri S."/>
            <person name="Kim M."/>
            <person name="Overton L."/>
            <person name="Reardon M."/>
            <person name="Tsitrin T."/>
            <person name="Vuong H."/>
            <person name="Weaver B."/>
            <person name="Ciecko A."/>
            <person name="Tallon L."/>
            <person name="Jackson J."/>
            <person name="Pai G."/>
            <person name="Aken S.V."/>
            <person name="Utterback T."/>
            <person name="Reidmuller S."/>
            <person name="Feldblyum T."/>
            <person name="Hsiao J."/>
            <person name="Zismann V."/>
            <person name="Iobst S."/>
            <person name="de Vazeille A.R."/>
            <person name="Buell C.R."/>
            <person name="Ying K."/>
            <person name="Li Y."/>
            <person name="Lu T."/>
            <person name="Huang Y."/>
            <person name="Zhao Q."/>
            <person name="Feng Q."/>
            <person name="Zhang L."/>
            <person name="Zhu J."/>
            <person name="Weng Q."/>
            <person name="Mu J."/>
            <person name="Lu Y."/>
            <person name="Fan D."/>
            <person name="Liu Y."/>
            <person name="Guan J."/>
            <person name="Zhang Y."/>
            <person name="Yu S."/>
            <person name="Liu X."/>
            <person name="Zhang Y."/>
            <person name="Hong G."/>
            <person name="Han B."/>
            <person name="Choisne N."/>
            <person name="Demange N."/>
            <person name="Orjeda G."/>
            <person name="Samain S."/>
            <person name="Cattolico L."/>
            <person name="Pelletier E."/>
            <person name="Couloux A."/>
            <person name="Segurens B."/>
            <person name="Wincker P."/>
            <person name="D'Hont A."/>
            <person name="Scarpelli C."/>
            <person name="Weissenbach J."/>
            <person name="Salanoubat M."/>
            <person name="Quetier F."/>
            <person name="Yu Y."/>
            <person name="Kim H.R."/>
            <person name="Rambo T."/>
            <person name="Currie J."/>
            <person name="Collura K."/>
            <person name="Luo M."/>
            <person name="Yang T."/>
            <person name="Ammiraju J.S.S."/>
            <person name="Engler F."/>
            <person name="Soderlund C."/>
            <person name="Wing R.A."/>
            <person name="Palmer L.E."/>
            <person name="de la Bastide M."/>
            <person name="Spiegel L."/>
            <person name="Nascimento L."/>
            <person name="Zutavern T."/>
            <person name="O'Shaughnessy A."/>
            <person name="Dike S."/>
            <person name="Dedhia N."/>
            <person name="Preston R."/>
            <person name="Balija V."/>
            <person name="McCombie W.R."/>
            <person name="Chow T."/>
            <person name="Chen H."/>
            <person name="Chung M."/>
            <person name="Chen C."/>
            <person name="Shaw J."/>
            <person name="Wu H."/>
            <person name="Hsiao K."/>
            <person name="Chao Y."/>
            <person name="Chu M."/>
            <person name="Cheng C."/>
            <person name="Hour A."/>
            <person name="Lee P."/>
            <person name="Lin S."/>
            <person name="Lin Y."/>
            <person name="Liou J."/>
            <person name="Liu S."/>
            <person name="Hsing Y."/>
            <person name="Raghuvanshi S."/>
            <person name="Mohanty A."/>
            <person name="Bharti A.K."/>
            <person name="Gaur A."/>
            <person name="Gupta V."/>
            <person name="Kumar D."/>
            <person name="Ravi V."/>
            <person name="Vij S."/>
            <person name="Kapur A."/>
            <person name="Khurana P."/>
            <person name="Khurana P."/>
            <person name="Khurana J.P."/>
            <person name="Tyagi A.K."/>
            <person name="Gaikwad K."/>
            <person name="Singh A."/>
            <person name="Dalal V."/>
            <person name="Srivastava S."/>
            <person name="Dixit A."/>
            <person name="Pal A.K."/>
            <person name="Ghazi I.A."/>
            <person name="Yadav M."/>
            <person name="Pandit A."/>
            <person name="Bhargava A."/>
            <person name="Sureshbabu K."/>
            <person name="Batra K."/>
            <person name="Sharma T.R."/>
            <person name="Mohapatra T."/>
            <person name="Singh N.K."/>
            <person name="Messing J."/>
            <person name="Nelson A.B."/>
            <person name="Fuks G."/>
            <person name="Kavchok S."/>
            <person name="Keizer G."/>
            <person name="Linton E."/>
            <person name="Llaca V."/>
            <person name="Song R."/>
            <person name="Tanyolac B."/>
            <person name="Young S."/>
            <person name="Ho-Il K."/>
            <person name="Hahn J.H."/>
            <person name="Sangsakoo G."/>
            <person name="Vanavichit A."/>
            <person name="de Mattos Luiz.A.T."/>
            <person name="Zimmer P.D."/>
            <person name="Malone G."/>
            <person name="Dellagostin O."/>
            <person name="de Oliveira A.C."/>
            <person name="Bevan M."/>
            <person name="Bancroft I."/>
            <person name="Minx P."/>
            <person name="Cordum H."/>
            <person name="Wilson R."/>
            <person name="Cheng Z."/>
            <person name="Jin W."/>
            <person name="Jiang J."/>
            <person name="Leong S.A."/>
            <person name="Iwama H."/>
            <person name="Gojobori T."/>
            <person name="Itoh T."/>
            <person name="Niimura Y."/>
            <person name="Fujii Y."/>
            <person name="Habara T."/>
            <person name="Sakai H."/>
            <person name="Sato Y."/>
            <person name="Wilson G."/>
            <person name="Kumar K."/>
            <person name="McCouch S."/>
            <person name="Juretic N."/>
            <person name="Hoen D."/>
            <person name="Wright S."/>
            <person name="Bruskiewich R."/>
            <person name="Bureau T."/>
            <person name="Miyao A."/>
            <person name="Hirochika H."/>
            <person name="Nishikawa T."/>
            <person name="Kadowaki K."/>
            <person name="Sugiura M."/>
            <person name="Burr B."/>
            <person name="Sasaki T."/>
        </authorList>
    </citation>
    <scope>NUCLEOTIDE SEQUENCE [LARGE SCALE GENOMIC DNA]</scope>
    <source>
        <strain evidence="2">cv. Nipponbare</strain>
    </source>
</reference>
<dbReference type="InParanoid" id="A0A0P0WJC9"/>
<dbReference type="EMBL" id="AP014961">
    <property type="protein sequence ID" value="BAS92764.1"/>
    <property type="molecule type" value="Genomic_DNA"/>
</dbReference>
<organism evidence="1 2">
    <name type="scientific">Oryza sativa subsp. japonica</name>
    <name type="common">Rice</name>
    <dbReference type="NCBI Taxonomy" id="39947"/>
    <lineage>
        <taxon>Eukaryota</taxon>
        <taxon>Viridiplantae</taxon>
        <taxon>Streptophyta</taxon>
        <taxon>Embryophyta</taxon>
        <taxon>Tracheophyta</taxon>
        <taxon>Spermatophyta</taxon>
        <taxon>Magnoliopsida</taxon>
        <taxon>Liliopsida</taxon>
        <taxon>Poales</taxon>
        <taxon>Poaceae</taxon>
        <taxon>BOP clade</taxon>
        <taxon>Oryzoideae</taxon>
        <taxon>Oryzeae</taxon>
        <taxon>Oryzinae</taxon>
        <taxon>Oryza</taxon>
        <taxon>Oryza sativa</taxon>
    </lineage>
</organism>
<reference evidence="1 2" key="3">
    <citation type="journal article" date="2013" name="Rice">
        <title>Improvement of the Oryza sativa Nipponbare reference genome using next generation sequence and optical map data.</title>
        <authorList>
            <person name="Kawahara Y."/>
            <person name="de la Bastide M."/>
            <person name="Hamilton J.P."/>
            <person name="Kanamori H."/>
            <person name="McCombie W.R."/>
            <person name="Ouyang S."/>
            <person name="Schwartz D.C."/>
            <person name="Tanaka T."/>
            <person name="Wu J."/>
            <person name="Zhou S."/>
            <person name="Childs K.L."/>
            <person name="Davidson R.M."/>
            <person name="Lin H."/>
            <person name="Quesada-Ocampo L."/>
            <person name="Vaillancourt B."/>
            <person name="Sakai H."/>
            <person name="Lee S.S."/>
            <person name="Kim J."/>
            <person name="Numa H."/>
            <person name="Itoh T."/>
            <person name="Buell C.R."/>
            <person name="Matsumoto T."/>
        </authorList>
    </citation>
    <scope>NUCLEOTIDE SEQUENCE [LARGE SCALE GENOMIC DNA]</scope>
    <source>
        <strain evidence="2">cv. Nipponbare</strain>
    </source>
</reference>
<evidence type="ECO:0000313" key="1">
    <source>
        <dbReference type="EMBL" id="BAS92764.1"/>
    </source>
</evidence>